<sequence>MAFVLFASCGRGYDLDEFLEKKLVQREGKPELFSLNGKSFSADSFRRELLFERNHLELKHDFPSPQELDRYLNQFVEESVILEDALVELDLGGPEAAAYLWPYIRKGIVSYYLDKKSGVFELNDNYPDISIPDEELKEFYEKNKSQFGNLTKEEANKRISNTARFLKWRKLYEARNERKKEIIGMLRKRNSVQIKAGRLNSLGQD</sequence>
<evidence type="ECO:0000313" key="2">
    <source>
        <dbReference type="EMBL" id="PJZ73420.1"/>
    </source>
</evidence>
<dbReference type="EMBL" id="NPDZ01000005">
    <property type="protein sequence ID" value="PJZ73420.1"/>
    <property type="molecule type" value="Genomic_DNA"/>
</dbReference>
<evidence type="ECO:0000313" key="3">
    <source>
        <dbReference type="Proteomes" id="UP000231962"/>
    </source>
</evidence>
<protein>
    <submittedName>
        <fullName evidence="2">Uncharacterized protein</fullName>
    </submittedName>
</protein>
<evidence type="ECO:0000313" key="1">
    <source>
        <dbReference type="EMBL" id="PJZ68294.1"/>
    </source>
</evidence>
<evidence type="ECO:0000313" key="4">
    <source>
        <dbReference type="Proteomes" id="UP000231990"/>
    </source>
</evidence>
<dbReference type="Proteomes" id="UP000231962">
    <property type="component" value="Unassembled WGS sequence"/>
</dbReference>
<keyword evidence="3" id="KW-1185">Reference proteome</keyword>
<dbReference type="OrthoDB" id="340449at2"/>
<dbReference type="AlphaFoldDB" id="A0A2M9ZMV7"/>
<comment type="caution">
    <text evidence="2">The sequence shown here is derived from an EMBL/GenBank/DDBJ whole genome shotgun (WGS) entry which is preliminary data.</text>
</comment>
<reference evidence="3 4" key="1">
    <citation type="submission" date="2017-07" db="EMBL/GenBank/DDBJ databases">
        <title>Leptospira spp. isolated from tropical soils.</title>
        <authorList>
            <person name="Thibeaux R."/>
            <person name="Iraola G."/>
            <person name="Ferres I."/>
            <person name="Bierque E."/>
            <person name="Girault D."/>
            <person name="Soupe-Gilbert M.-E."/>
            <person name="Picardeau M."/>
            <person name="Goarant C."/>
        </authorList>
    </citation>
    <scope>NUCLEOTIDE SEQUENCE [LARGE SCALE GENOMIC DNA]</scope>
    <source>
        <strain evidence="2 4">FH1-B-B1</strain>
        <strain evidence="1 3">FH1-B-C1</strain>
    </source>
</reference>
<proteinExistence type="predicted"/>
<accession>A0A2M9ZMV7</accession>
<gene>
    <name evidence="1" type="ORF">CH360_17005</name>
    <name evidence="2" type="ORF">CH373_10465</name>
</gene>
<name>A0A2M9ZMV7_9LEPT</name>
<organism evidence="2 4">
    <name type="scientific">Leptospira perolatii</name>
    <dbReference type="NCBI Taxonomy" id="2023191"/>
    <lineage>
        <taxon>Bacteria</taxon>
        <taxon>Pseudomonadati</taxon>
        <taxon>Spirochaetota</taxon>
        <taxon>Spirochaetia</taxon>
        <taxon>Leptospirales</taxon>
        <taxon>Leptospiraceae</taxon>
        <taxon>Leptospira</taxon>
    </lineage>
</organism>
<dbReference type="Proteomes" id="UP000231990">
    <property type="component" value="Unassembled WGS sequence"/>
</dbReference>
<dbReference type="EMBL" id="NPDY01000027">
    <property type="protein sequence ID" value="PJZ68294.1"/>
    <property type="molecule type" value="Genomic_DNA"/>
</dbReference>